<evidence type="ECO:0000256" key="9">
    <source>
        <dbReference type="SAM" id="Phobius"/>
    </source>
</evidence>
<dbReference type="OrthoDB" id="6133115at2759"/>
<evidence type="ECO:0000256" key="3">
    <source>
        <dbReference type="ARBA" id="ARBA00022448"/>
    </source>
</evidence>
<dbReference type="EMBL" id="KV441550">
    <property type="protein sequence ID" value="OAG07860.1"/>
    <property type="molecule type" value="Genomic_DNA"/>
</dbReference>
<feature type="compositionally biased region" description="Basic and acidic residues" evidence="8">
    <location>
        <begin position="1"/>
        <end position="16"/>
    </location>
</feature>
<dbReference type="RefSeq" id="XP_018038225.1">
    <property type="nucleotide sequence ID" value="XM_018183962.1"/>
</dbReference>
<accession>A0A177CLX9</accession>
<comment type="subcellular location">
    <subcellularLocation>
        <location evidence="1">Membrane</location>
        <topology evidence="1">Multi-pass membrane protein</topology>
    </subcellularLocation>
</comment>
<dbReference type="GO" id="GO:0005351">
    <property type="term" value="F:carbohydrate:proton symporter activity"/>
    <property type="evidence" value="ECO:0007669"/>
    <property type="project" value="TreeGrafter"/>
</dbReference>
<dbReference type="GeneID" id="28767448"/>
<evidence type="ECO:0000256" key="2">
    <source>
        <dbReference type="ARBA" id="ARBA00010992"/>
    </source>
</evidence>
<evidence type="ECO:0000256" key="6">
    <source>
        <dbReference type="ARBA" id="ARBA00023136"/>
    </source>
</evidence>
<sequence>MDAKTATVEEHGRSPHDPAQTGRLEVPEVTWYKEPGLRKLYLMIPILFLGATINGYDGSLLNGLQTLKPWQEYFDHPRGSRIGLFTAMQNIGAIAAMPFSAIVADRFGRRMGVTVGLLVLFVGVILQVVPGVDSNQFIGGRFLVGFGSNLSQGSAPLLIMELAHPQHRGKLSTMYNTLWFVGAIIAAWTCFGMVKYTSETSWRVPTALQALMPFIQIIGVWFLPESPRWLCSKGRFDEAFGVLAKYHANGNVNDRFVKGEFREIQETIQLEKETSRNNGWLELVRTPGNRKRVMLILLVSFYSQASGNGLVSFYIKDILTSVGITESYDQSLINGGVQLWSFFVAIGFSVFLVDRFGRKKLFLIAAVGMLVAFTIWTACSAVYAQTKNAAAGQAVIAMIFLFYGAAGFAWPGLTVAYCAEILPYNIRAKGIALQFAMTSVTSVAKNYINPVGLKNLQWKFYFVYIAILVVECISIWSLFVETKGPTLEEIAILFDGDSARGGDVSGMVGPENGKDDNLELERVVTK</sequence>
<dbReference type="PROSITE" id="PS00216">
    <property type="entry name" value="SUGAR_TRANSPORT_1"/>
    <property type="match status" value="2"/>
</dbReference>
<evidence type="ECO:0000259" key="10">
    <source>
        <dbReference type="PROSITE" id="PS50850"/>
    </source>
</evidence>
<organism evidence="11 12">
    <name type="scientific">Paraphaeosphaeria sporulosa</name>
    <dbReference type="NCBI Taxonomy" id="1460663"/>
    <lineage>
        <taxon>Eukaryota</taxon>
        <taxon>Fungi</taxon>
        <taxon>Dikarya</taxon>
        <taxon>Ascomycota</taxon>
        <taxon>Pezizomycotina</taxon>
        <taxon>Dothideomycetes</taxon>
        <taxon>Pleosporomycetidae</taxon>
        <taxon>Pleosporales</taxon>
        <taxon>Massarineae</taxon>
        <taxon>Didymosphaeriaceae</taxon>
        <taxon>Paraphaeosphaeria</taxon>
    </lineage>
</organism>
<dbReference type="PROSITE" id="PS50850">
    <property type="entry name" value="MFS"/>
    <property type="match status" value="1"/>
</dbReference>
<dbReference type="InterPro" id="IPR005828">
    <property type="entry name" value="MFS_sugar_transport-like"/>
</dbReference>
<dbReference type="Pfam" id="PF00083">
    <property type="entry name" value="Sugar_tr"/>
    <property type="match status" value="1"/>
</dbReference>
<dbReference type="PANTHER" id="PTHR48022:SF64">
    <property type="entry name" value="MAJOR FACILITATOR SUPERFAMILY (MFS) PROFILE DOMAIN-CONTAINING PROTEIN"/>
    <property type="match status" value="1"/>
</dbReference>
<feature type="transmembrane region" description="Helical" evidence="9">
    <location>
        <begin position="361"/>
        <end position="383"/>
    </location>
</feature>
<feature type="transmembrane region" description="Helical" evidence="9">
    <location>
        <begin position="82"/>
        <end position="104"/>
    </location>
</feature>
<dbReference type="NCBIfam" id="TIGR00879">
    <property type="entry name" value="SP"/>
    <property type="match status" value="1"/>
</dbReference>
<evidence type="ECO:0000256" key="4">
    <source>
        <dbReference type="ARBA" id="ARBA00022692"/>
    </source>
</evidence>
<feature type="transmembrane region" description="Helical" evidence="9">
    <location>
        <begin position="293"/>
        <end position="315"/>
    </location>
</feature>
<dbReference type="Proteomes" id="UP000077069">
    <property type="component" value="Unassembled WGS sequence"/>
</dbReference>
<feature type="transmembrane region" description="Helical" evidence="9">
    <location>
        <begin position="335"/>
        <end position="354"/>
    </location>
</feature>
<keyword evidence="5 9" id="KW-1133">Transmembrane helix</keyword>
<feature type="transmembrane region" description="Helical" evidence="9">
    <location>
        <begin position="460"/>
        <end position="480"/>
    </location>
</feature>
<dbReference type="InterPro" id="IPR005829">
    <property type="entry name" value="Sugar_transporter_CS"/>
</dbReference>
<proteinExistence type="inferred from homology"/>
<dbReference type="Gene3D" id="1.20.1250.20">
    <property type="entry name" value="MFS general substrate transporter like domains"/>
    <property type="match status" value="1"/>
</dbReference>
<evidence type="ECO:0000313" key="12">
    <source>
        <dbReference type="Proteomes" id="UP000077069"/>
    </source>
</evidence>
<evidence type="ECO:0000256" key="7">
    <source>
        <dbReference type="RuleBase" id="RU003346"/>
    </source>
</evidence>
<dbReference type="FunFam" id="1.20.1250.20:FF:000117">
    <property type="entry name" value="MFS hexose transporter"/>
    <property type="match status" value="1"/>
</dbReference>
<protein>
    <submittedName>
        <fullName evidence="11">General substrate transporter</fullName>
    </submittedName>
</protein>
<evidence type="ECO:0000256" key="1">
    <source>
        <dbReference type="ARBA" id="ARBA00004141"/>
    </source>
</evidence>
<dbReference type="InterPro" id="IPR020846">
    <property type="entry name" value="MFS_dom"/>
</dbReference>
<feature type="domain" description="Major facilitator superfamily (MFS) profile" evidence="10">
    <location>
        <begin position="43"/>
        <end position="483"/>
    </location>
</feature>
<feature type="transmembrane region" description="Helical" evidence="9">
    <location>
        <begin position="111"/>
        <end position="130"/>
    </location>
</feature>
<reference evidence="11 12" key="1">
    <citation type="submission" date="2016-05" db="EMBL/GenBank/DDBJ databases">
        <title>Comparative analysis of secretome profiles of manganese(II)-oxidizing ascomycete fungi.</title>
        <authorList>
            <consortium name="DOE Joint Genome Institute"/>
            <person name="Zeiner C.A."/>
            <person name="Purvine S.O."/>
            <person name="Zink E.M."/>
            <person name="Wu S."/>
            <person name="Pasa-Tolic L."/>
            <person name="Chaput D.L."/>
            <person name="Haridas S."/>
            <person name="Grigoriev I.V."/>
            <person name="Santelli C.M."/>
            <person name="Hansel C.M."/>
        </authorList>
    </citation>
    <scope>NUCLEOTIDE SEQUENCE [LARGE SCALE GENOMIC DNA]</scope>
    <source>
        <strain evidence="11 12">AP3s5-JAC2a</strain>
    </source>
</reference>
<comment type="similarity">
    <text evidence="2 7">Belongs to the major facilitator superfamily. Sugar transporter (TC 2.A.1.1) family.</text>
</comment>
<dbReference type="InterPro" id="IPR036259">
    <property type="entry name" value="MFS_trans_sf"/>
</dbReference>
<gene>
    <name evidence="11" type="ORF">CC84DRAFT_1238860</name>
</gene>
<feature type="region of interest" description="Disordered" evidence="8">
    <location>
        <begin position="1"/>
        <end position="21"/>
    </location>
</feature>
<dbReference type="AlphaFoldDB" id="A0A177CLX9"/>
<feature type="transmembrane region" description="Helical" evidence="9">
    <location>
        <begin position="395"/>
        <end position="419"/>
    </location>
</feature>
<dbReference type="PANTHER" id="PTHR48022">
    <property type="entry name" value="PLASTIDIC GLUCOSE TRANSPORTER 4"/>
    <property type="match status" value="1"/>
</dbReference>
<keyword evidence="12" id="KW-1185">Reference proteome</keyword>
<name>A0A177CLX9_9PLEO</name>
<dbReference type="InterPro" id="IPR050360">
    <property type="entry name" value="MFS_Sugar_Transporters"/>
</dbReference>
<dbReference type="SUPFAM" id="SSF103473">
    <property type="entry name" value="MFS general substrate transporter"/>
    <property type="match status" value="1"/>
</dbReference>
<dbReference type="GO" id="GO:0016020">
    <property type="term" value="C:membrane"/>
    <property type="evidence" value="ECO:0007669"/>
    <property type="project" value="UniProtKB-SubCell"/>
</dbReference>
<feature type="transmembrane region" description="Helical" evidence="9">
    <location>
        <begin position="40"/>
        <end position="62"/>
    </location>
</feature>
<dbReference type="InParanoid" id="A0A177CLX9"/>
<evidence type="ECO:0000313" key="11">
    <source>
        <dbReference type="EMBL" id="OAG07860.1"/>
    </source>
</evidence>
<feature type="transmembrane region" description="Helical" evidence="9">
    <location>
        <begin position="175"/>
        <end position="194"/>
    </location>
</feature>
<evidence type="ECO:0000256" key="5">
    <source>
        <dbReference type="ARBA" id="ARBA00022989"/>
    </source>
</evidence>
<dbReference type="InterPro" id="IPR003663">
    <property type="entry name" value="Sugar/inositol_transpt"/>
</dbReference>
<keyword evidence="4 9" id="KW-0812">Transmembrane</keyword>
<keyword evidence="3 7" id="KW-0813">Transport</keyword>
<keyword evidence="6 9" id="KW-0472">Membrane</keyword>
<evidence type="ECO:0000256" key="8">
    <source>
        <dbReference type="SAM" id="MobiDB-lite"/>
    </source>
</evidence>